<evidence type="ECO:0000313" key="2">
    <source>
        <dbReference type="EMBL" id="MTT32711.1"/>
    </source>
</evidence>
<comment type="caution">
    <text evidence="2">The sequence shown here is derived from an EMBL/GenBank/DDBJ whole genome shotgun (WGS) entry which is preliminary data.</text>
</comment>
<dbReference type="PROSITE" id="PS51257">
    <property type="entry name" value="PROKAR_LIPOPROTEIN"/>
    <property type="match status" value="1"/>
</dbReference>
<proteinExistence type="predicted"/>
<organism evidence="2 3">
    <name type="scientific">Terrilactibacillus tamarindi</name>
    <dbReference type="NCBI Taxonomy" id="2599694"/>
    <lineage>
        <taxon>Bacteria</taxon>
        <taxon>Bacillati</taxon>
        <taxon>Bacillota</taxon>
        <taxon>Bacilli</taxon>
        <taxon>Bacillales</taxon>
        <taxon>Bacillaceae</taxon>
        <taxon>Terrilactibacillus</taxon>
    </lineage>
</organism>
<protein>
    <recommendedName>
        <fullName evidence="4">Lipoprotein</fullName>
    </recommendedName>
</protein>
<evidence type="ECO:0000313" key="3">
    <source>
        <dbReference type="Proteomes" id="UP000440978"/>
    </source>
</evidence>
<evidence type="ECO:0000256" key="1">
    <source>
        <dbReference type="SAM" id="MobiDB-lite"/>
    </source>
</evidence>
<keyword evidence="3" id="KW-1185">Reference proteome</keyword>
<feature type="region of interest" description="Disordered" evidence="1">
    <location>
        <begin position="23"/>
        <end position="45"/>
    </location>
</feature>
<accession>A0A6N8CRN3</accession>
<gene>
    <name evidence="2" type="ORF">GMB86_11905</name>
</gene>
<dbReference type="AlphaFoldDB" id="A0A6N8CRN3"/>
<dbReference type="EMBL" id="WNHB01000019">
    <property type="protein sequence ID" value="MTT32711.1"/>
    <property type="molecule type" value="Genomic_DNA"/>
</dbReference>
<name>A0A6N8CRN3_9BACI</name>
<dbReference type="Proteomes" id="UP000440978">
    <property type="component" value="Unassembled WGS sequence"/>
</dbReference>
<feature type="compositionally biased region" description="Basic and acidic residues" evidence="1">
    <location>
        <begin position="34"/>
        <end position="45"/>
    </location>
</feature>
<reference evidence="2 3" key="1">
    <citation type="submission" date="2019-11" db="EMBL/GenBank/DDBJ databases">
        <title>Terrilactibacillus tamarindus sp. nov. BCM23-1 isolated from bark of Tamarindus indica.</title>
        <authorList>
            <person name="Kingkaew E."/>
            <person name="Tanasupawat S."/>
        </authorList>
    </citation>
    <scope>NUCLEOTIDE SEQUENCE [LARGE SCALE GENOMIC DNA]</scope>
    <source>
        <strain evidence="2 3">BCM23-1</strain>
    </source>
</reference>
<evidence type="ECO:0008006" key="4">
    <source>
        <dbReference type="Google" id="ProtNLM"/>
    </source>
</evidence>
<sequence>MKKIIFIIILIFTLILAGCGNNKEENSKSGSSESKQEKVHKVKHEPDKDIAKEVKTQFIDNVNSATKKLTDLTNDMTLMKPGISNMDHDDLMVWVNDWEGKMEDINSNMDKLKTLRSNSNLNVEMQNKMHDLIGSLGVVVDGYSYAFDYMKNHNGDVLTIVTKAINTYITNTNYSVDEISTGLDDLKIMEP</sequence>
<dbReference type="RefSeq" id="WP_155220241.1">
    <property type="nucleotide sequence ID" value="NZ_WNHB01000019.1"/>
</dbReference>